<dbReference type="RefSeq" id="WP_188217024.1">
    <property type="nucleotide sequence ID" value="NZ_BAABGH010000002.1"/>
</dbReference>
<sequence length="165" mass="19657">MRTAVVNTRINSSLKDELEILSHLNGKTVSENVRQAIEAYLSDEVSEYNTVDKKQNKYLDVLQSLSFTELIFWVYDKKRNPAIEEIDELYYAFLDLIREINENPLFTVEILAEFDKVSRELKKLLYEDGYFENFTFPLDFSYEKLSYFMHGLRYDELNQKVIHIK</sequence>
<dbReference type="AlphaFoldDB" id="A0A8J6QXY5"/>
<organism evidence="1 2">
    <name type="scientific">Aestuariibaculum suncheonense</name>
    <dbReference type="NCBI Taxonomy" id="1028745"/>
    <lineage>
        <taxon>Bacteria</taxon>
        <taxon>Pseudomonadati</taxon>
        <taxon>Bacteroidota</taxon>
        <taxon>Flavobacteriia</taxon>
        <taxon>Flavobacteriales</taxon>
        <taxon>Flavobacteriaceae</taxon>
    </lineage>
</organism>
<dbReference type="Proteomes" id="UP000602057">
    <property type="component" value="Unassembled WGS sequence"/>
</dbReference>
<evidence type="ECO:0000313" key="1">
    <source>
        <dbReference type="EMBL" id="MBD0836529.1"/>
    </source>
</evidence>
<comment type="caution">
    <text evidence="1">The sequence shown here is derived from an EMBL/GenBank/DDBJ whole genome shotgun (WGS) entry which is preliminary data.</text>
</comment>
<dbReference type="Gene3D" id="1.10.1220.10">
    <property type="entry name" value="Met repressor-like"/>
    <property type="match status" value="1"/>
</dbReference>
<protein>
    <submittedName>
        <fullName evidence="1">Uncharacterized protein</fullName>
    </submittedName>
</protein>
<dbReference type="InterPro" id="IPR013321">
    <property type="entry name" value="Arc_rbn_hlx_hlx"/>
</dbReference>
<dbReference type="GO" id="GO:0006355">
    <property type="term" value="P:regulation of DNA-templated transcription"/>
    <property type="evidence" value="ECO:0007669"/>
    <property type="project" value="InterPro"/>
</dbReference>
<accession>A0A8J6QXY5</accession>
<reference evidence="1" key="2">
    <citation type="submission" date="2020-09" db="EMBL/GenBank/DDBJ databases">
        <authorList>
            <person name="Wu Z."/>
        </authorList>
    </citation>
    <scope>NUCLEOTIDE SEQUENCE</scope>
    <source>
        <strain evidence="1">SC17</strain>
    </source>
</reference>
<keyword evidence="2" id="KW-1185">Reference proteome</keyword>
<proteinExistence type="predicted"/>
<name>A0A8J6QXY5_9FLAO</name>
<gene>
    <name evidence="1" type="ORF">ICJ84_13890</name>
</gene>
<reference evidence="1" key="1">
    <citation type="journal article" date="2013" name="Int. J. Syst. Evol. Microbiol.">
        <title>Aestuariibaculum suncheonense gen. nov., sp. nov., a marine bacterium of the family Flavobacteriaceae isolated from a tidal flat and emended descriptions of the genera Gaetbulibacter and Tamlana.</title>
        <authorList>
            <person name="Jeong S.H."/>
            <person name="Park M.S."/>
            <person name="Jin H.M."/>
            <person name="Lee K."/>
            <person name="Park W."/>
            <person name="Jeon C.O."/>
        </authorList>
    </citation>
    <scope>NUCLEOTIDE SEQUENCE</scope>
    <source>
        <strain evidence="1">SC17</strain>
    </source>
</reference>
<dbReference type="EMBL" id="JACVXC010000006">
    <property type="protein sequence ID" value="MBD0836529.1"/>
    <property type="molecule type" value="Genomic_DNA"/>
</dbReference>
<evidence type="ECO:0000313" key="2">
    <source>
        <dbReference type="Proteomes" id="UP000602057"/>
    </source>
</evidence>